<dbReference type="Pfam" id="PF03109">
    <property type="entry name" value="ABC1"/>
    <property type="match status" value="1"/>
</dbReference>
<dbReference type="PANTHER" id="PTHR10566:SF113">
    <property type="entry name" value="PROTEIN ACTIVITY OF BC1 COMPLEX KINASE 7, CHLOROPLASTIC"/>
    <property type="match status" value="1"/>
</dbReference>
<comment type="similarity">
    <text evidence="1">Belongs to the protein kinase superfamily. ADCK protein kinase family.</text>
</comment>
<dbReference type="EMBL" id="VZUS01000005">
    <property type="protein sequence ID" value="KAB1185171.1"/>
    <property type="molecule type" value="Genomic_DNA"/>
</dbReference>
<dbReference type="AlphaFoldDB" id="A0A643JRL8"/>
<reference evidence="4" key="1">
    <citation type="submission" date="2019-09" db="EMBL/GenBank/DDBJ databases">
        <title>Genomic analysis of Haloferax sp. CBA1149.</title>
        <authorList>
            <person name="Roh S.W."/>
        </authorList>
    </citation>
    <scope>NUCLEOTIDE SEQUENCE</scope>
    <source>
        <strain evidence="4">CBA1149</strain>
    </source>
</reference>
<dbReference type="PANTHER" id="PTHR10566">
    <property type="entry name" value="CHAPERONE-ACTIVITY OF BC1 COMPLEX CABC1 -RELATED"/>
    <property type="match status" value="1"/>
</dbReference>
<dbReference type="InterPro" id="IPR050154">
    <property type="entry name" value="UbiB_kinase"/>
</dbReference>
<dbReference type="GO" id="GO:0005524">
    <property type="term" value="F:ATP binding"/>
    <property type="evidence" value="ECO:0007669"/>
    <property type="project" value="InterPro"/>
</dbReference>
<feature type="transmembrane region" description="Helical" evidence="2">
    <location>
        <begin position="478"/>
        <end position="496"/>
    </location>
</feature>
<dbReference type="PROSITE" id="PS50011">
    <property type="entry name" value="PROTEIN_KINASE_DOM"/>
    <property type="match status" value="1"/>
</dbReference>
<gene>
    <name evidence="4" type="ORF">Hfx1149_16775</name>
</gene>
<keyword evidence="2" id="KW-1133">Transmembrane helix</keyword>
<accession>A0A643JRL8</accession>
<evidence type="ECO:0000256" key="2">
    <source>
        <dbReference type="SAM" id="Phobius"/>
    </source>
</evidence>
<dbReference type="InterPro" id="IPR004147">
    <property type="entry name" value="ABC1_dom"/>
</dbReference>
<comment type="caution">
    <text evidence="4">The sequence shown here is derived from an EMBL/GenBank/DDBJ whole genome shotgun (WGS) entry which is preliminary data.</text>
</comment>
<dbReference type="InterPro" id="IPR000719">
    <property type="entry name" value="Prot_kinase_dom"/>
</dbReference>
<dbReference type="GO" id="GO:0004672">
    <property type="term" value="F:protein kinase activity"/>
    <property type="evidence" value="ECO:0007669"/>
    <property type="project" value="InterPro"/>
</dbReference>
<proteinExistence type="inferred from homology"/>
<keyword evidence="4" id="KW-0418">Kinase</keyword>
<keyword evidence="2" id="KW-0812">Transmembrane</keyword>
<keyword evidence="4" id="KW-0808">Transferase</keyword>
<evidence type="ECO:0000259" key="3">
    <source>
        <dbReference type="PROSITE" id="PS50011"/>
    </source>
</evidence>
<protein>
    <submittedName>
        <fullName evidence="4">AarF/ABC1/UbiB kinase family protein</fullName>
    </submittedName>
</protein>
<name>A0A643JRL8_9EURY</name>
<dbReference type="CDD" id="cd05121">
    <property type="entry name" value="ABC1_ADCK3-like"/>
    <property type="match status" value="1"/>
</dbReference>
<evidence type="ECO:0000313" key="4">
    <source>
        <dbReference type="EMBL" id="KAB1185171.1"/>
    </source>
</evidence>
<dbReference type="InterPro" id="IPR011009">
    <property type="entry name" value="Kinase-like_dom_sf"/>
</dbReference>
<keyword evidence="2" id="KW-0472">Membrane</keyword>
<feature type="transmembrane region" description="Helical" evidence="2">
    <location>
        <begin position="502"/>
        <end position="521"/>
    </location>
</feature>
<dbReference type="SUPFAM" id="SSF56112">
    <property type="entry name" value="Protein kinase-like (PK-like)"/>
    <property type="match status" value="1"/>
</dbReference>
<sequence length="528" mass="59441">MFQYPRRFAQIALSFLPFFLAFLRDRHRFIVFGRSRLVTEAQHKERAQKLRDTLVDLGPTFIKIGQVLSTRPDIVPLVYAQELITLQDTVPPGPFEEIQAIVAADVGVDAYDEFDPDAIAGGSLAQVHVARYEGQRVAVKVRRPNVVDVIEVDLRVVRRLLPVVIAIAPRRHHFSLRNLADDFERVIREELDFDREGRMMEEIGANFADVDDVKIPSLYSEASSERILTMEFVESTKITDVGELRTEGFDPVEIAHHIADTYFKMGIVDGVFHGDPHPGNLGIDKRGRIVFYDFGMTGRFTPEMQEAIVSLYLAAAARDTERMIDVLIDLGVLDRNVDRGSMNQVLDLAIKNLEGKGISDWRALMLEVNSILHEFPFRIPPDVMLLIRVGTVSEGVLRQLDPEFDILSAAQTFLVAHGYRKRGAETWFEGVRDDATMSARSTVRIPAKLERVLDTVQRGELEVEGLQLQQPLIAIARALAYALITASWVIGSAILTNTNPTFGLIGWLIALIMTVMFLIALHNTRTRE</sequence>
<organism evidence="4">
    <name type="scientific">Haloferax sp. CBA1149</name>
    <dbReference type="NCBI Taxonomy" id="2650753"/>
    <lineage>
        <taxon>Archaea</taxon>
        <taxon>Methanobacteriati</taxon>
        <taxon>Methanobacteriota</taxon>
        <taxon>Stenosarchaea group</taxon>
        <taxon>Halobacteria</taxon>
        <taxon>Halobacteriales</taxon>
        <taxon>Haloferacaceae</taxon>
        <taxon>Haloferax</taxon>
    </lineage>
</organism>
<feature type="domain" description="Protein kinase" evidence="3">
    <location>
        <begin position="113"/>
        <end position="528"/>
    </location>
</feature>
<dbReference type="RefSeq" id="WP_151139881.1">
    <property type="nucleotide sequence ID" value="NZ_VZUS01000005.1"/>
</dbReference>
<evidence type="ECO:0000256" key="1">
    <source>
        <dbReference type="ARBA" id="ARBA00009670"/>
    </source>
</evidence>